<keyword evidence="3" id="KW-0808">Transferase</keyword>
<evidence type="ECO:0000256" key="1">
    <source>
        <dbReference type="ARBA" id="ARBA00006547"/>
    </source>
</evidence>
<dbReference type="OrthoDB" id="7181050at2"/>
<dbReference type="Gene3D" id="3.30.2140.10">
    <property type="entry name" value="Arylamine N-acetyltransferase"/>
    <property type="match status" value="1"/>
</dbReference>
<dbReference type="AlphaFoldDB" id="A0A2T3W8C4"/>
<dbReference type="Proteomes" id="UP000240317">
    <property type="component" value="Unassembled WGS sequence"/>
</dbReference>
<dbReference type="Gene3D" id="2.40.128.150">
    <property type="entry name" value="Cysteine proteinases"/>
    <property type="match status" value="1"/>
</dbReference>
<dbReference type="InterPro" id="IPR038765">
    <property type="entry name" value="Papain-like_cys_pep_sf"/>
</dbReference>
<dbReference type="RefSeq" id="WP_107137996.1">
    <property type="nucleotide sequence ID" value="NZ_PYSV01000008.1"/>
</dbReference>
<dbReference type="InterPro" id="IPR001447">
    <property type="entry name" value="Arylamine_N-AcTrfase"/>
</dbReference>
<gene>
    <name evidence="3" type="ORF">C8263_10095</name>
</gene>
<reference evidence="3 4" key="1">
    <citation type="submission" date="2018-03" db="EMBL/GenBank/DDBJ databases">
        <title>Draft genome of Deinococcus sp. OD32.</title>
        <authorList>
            <person name="Wang X.-P."/>
            <person name="Du Z.-J."/>
        </authorList>
    </citation>
    <scope>NUCLEOTIDE SEQUENCE [LARGE SCALE GENOMIC DNA]</scope>
    <source>
        <strain evidence="3 4">OD32</strain>
    </source>
</reference>
<comment type="similarity">
    <text evidence="1 2">Belongs to the arylamine N-acetyltransferase family.</text>
</comment>
<accession>A0A2T3W8C4</accession>
<evidence type="ECO:0000313" key="3">
    <source>
        <dbReference type="EMBL" id="PTA68057.1"/>
    </source>
</evidence>
<dbReference type="EMBL" id="PYSV01000008">
    <property type="protein sequence ID" value="PTA68057.1"/>
    <property type="molecule type" value="Genomic_DNA"/>
</dbReference>
<dbReference type="PRINTS" id="PR01543">
    <property type="entry name" value="ANATRNSFRASE"/>
</dbReference>
<dbReference type="PANTHER" id="PTHR11786">
    <property type="entry name" value="N-HYDROXYARYLAMINE O-ACETYLTRANSFERASE"/>
    <property type="match status" value="1"/>
</dbReference>
<comment type="caution">
    <text evidence="3">The sequence shown here is derived from an EMBL/GenBank/DDBJ whole genome shotgun (WGS) entry which is preliminary data.</text>
</comment>
<dbReference type="Pfam" id="PF00797">
    <property type="entry name" value="Acetyltransf_2"/>
    <property type="match status" value="1"/>
</dbReference>
<sequence length="323" mass="35166">MTQPALSAAHAAAYLRRLHLSAPGPPTLETLRALHRAHLLQVPFENLDIHLGRPLSLALPDLFGKVVVRRRGGYCYELNTLFAALLRTLGYEVTLLSARVVGDGGKPGPAFDHLALRVTSPALPGAVLADVGFGDAFLEPLALCSGVRRQEGGKVVGLDRTGTDWTYLEDRGRGPEAQYLFTEAAFPLQAFAERHIWQQTAPDSHFRRQPLCTRAAAEGRLTLAGCRLIQTDSVHFRNIRERAGCSPPSALSQPNSRKSVFFPSSAGRKNSVTCYGIFRNPYQTGRAGRTEQVLRPAAREAVLRDLFGVSLDQCLPEPAASPP</sequence>
<evidence type="ECO:0000256" key="2">
    <source>
        <dbReference type="RuleBase" id="RU003452"/>
    </source>
</evidence>
<dbReference type="GO" id="GO:0016407">
    <property type="term" value="F:acetyltransferase activity"/>
    <property type="evidence" value="ECO:0007669"/>
    <property type="project" value="InterPro"/>
</dbReference>
<proteinExistence type="inferred from homology"/>
<protein>
    <submittedName>
        <fullName evidence="3">Acetyltransferase</fullName>
    </submittedName>
</protein>
<dbReference type="SUPFAM" id="SSF54001">
    <property type="entry name" value="Cysteine proteinases"/>
    <property type="match status" value="1"/>
</dbReference>
<organism evidence="3 4">
    <name type="scientific">Deinococcus arcticus</name>
    <dbReference type="NCBI Taxonomy" id="2136176"/>
    <lineage>
        <taxon>Bacteria</taxon>
        <taxon>Thermotogati</taxon>
        <taxon>Deinococcota</taxon>
        <taxon>Deinococci</taxon>
        <taxon>Deinococcales</taxon>
        <taxon>Deinococcaceae</taxon>
        <taxon>Deinococcus</taxon>
    </lineage>
</organism>
<name>A0A2T3W8C4_9DEIO</name>
<keyword evidence="4" id="KW-1185">Reference proteome</keyword>
<dbReference type="PANTHER" id="PTHR11786:SF0">
    <property type="entry name" value="ARYLAMINE N-ACETYLTRANSFERASE 4-RELATED"/>
    <property type="match status" value="1"/>
</dbReference>
<evidence type="ECO:0000313" key="4">
    <source>
        <dbReference type="Proteomes" id="UP000240317"/>
    </source>
</evidence>